<feature type="signal peptide" evidence="3">
    <location>
        <begin position="1"/>
        <end position="24"/>
    </location>
</feature>
<reference evidence="4 5" key="1">
    <citation type="submission" date="2024-09" db="EMBL/GenBank/DDBJ databases">
        <authorList>
            <person name="Sun Q."/>
            <person name="Mori K."/>
        </authorList>
    </citation>
    <scope>NUCLEOTIDE SEQUENCE [LARGE SCALE GENOMIC DNA]</scope>
    <source>
        <strain evidence="4 5">TBRC 3947</strain>
    </source>
</reference>
<comment type="caution">
    <text evidence="4">The sequence shown here is derived from an EMBL/GenBank/DDBJ whole genome shotgun (WGS) entry which is preliminary data.</text>
</comment>
<evidence type="ECO:0000256" key="1">
    <source>
        <dbReference type="SAM" id="MobiDB-lite"/>
    </source>
</evidence>
<evidence type="ECO:0000313" key="5">
    <source>
        <dbReference type="Proteomes" id="UP001589867"/>
    </source>
</evidence>
<keyword evidence="3" id="KW-0732">Signal</keyword>
<feature type="region of interest" description="Disordered" evidence="1">
    <location>
        <begin position="373"/>
        <end position="392"/>
    </location>
</feature>
<dbReference type="Proteomes" id="UP001589867">
    <property type="component" value="Unassembled WGS sequence"/>
</dbReference>
<proteinExistence type="predicted"/>
<keyword evidence="5" id="KW-1185">Reference proteome</keyword>
<feature type="transmembrane region" description="Helical" evidence="2">
    <location>
        <begin position="402"/>
        <end position="422"/>
    </location>
</feature>
<evidence type="ECO:0000256" key="3">
    <source>
        <dbReference type="SAM" id="SignalP"/>
    </source>
</evidence>
<evidence type="ECO:0000313" key="4">
    <source>
        <dbReference type="EMBL" id="MFC0526723.1"/>
    </source>
</evidence>
<gene>
    <name evidence="4" type="ORF">ACFFIA_03535</name>
</gene>
<feature type="chain" id="PRO_5046279507" evidence="3">
    <location>
        <begin position="25"/>
        <end position="439"/>
    </location>
</feature>
<protein>
    <submittedName>
        <fullName evidence="4">LPXTG cell wall anchor domain-containing protein</fullName>
    </submittedName>
</protein>
<accession>A0ABV6LWV1</accession>
<keyword evidence="2" id="KW-0472">Membrane</keyword>
<keyword evidence="2" id="KW-1133">Transmembrane helix</keyword>
<name>A0ABV6LWV1_9ACTN</name>
<sequence>MPLSRIAAIAVASTLVVGPAPAVAAPGCETPTGYAAGAGAELLALTALDLRPLGLPVGPVADLRIGSSRSAMDTLAGPVKAAAAARYLDAEVLGIDLPGGGQLSKSAYQQAPPHNAKAVTVPANRLNLGVASAGTGNLSAYATWNSGLACGTKPAEATRTNATVAGADVLAGPGGVALVRIPAALRTRTATGLHAGGSPVASASAGLAEARLFAGTPAEIKVKVIRSAELTVGADVTYRAPIVEVSAPGIGKHRLDAPGQVLDVPLDGLGGLLGVLRPERLRGVTGRGEAGPLGLPILPTTPLLEAGGLPAVGQGGSLLRVTVGTVKKDVSEESVRAEATTVRLQVATRPQDDRESSSVVDLHLGRLDAQVLAPRRPAPPTTPPATPPAGAAGGLPVTGANVGWVAAAGALLVVIGGSLLMAGRRRRGSVRPIHDRTYG</sequence>
<organism evidence="4 5">
    <name type="scientific">Phytohabitans kaempferiae</name>
    <dbReference type="NCBI Taxonomy" id="1620943"/>
    <lineage>
        <taxon>Bacteria</taxon>
        <taxon>Bacillati</taxon>
        <taxon>Actinomycetota</taxon>
        <taxon>Actinomycetes</taxon>
        <taxon>Micromonosporales</taxon>
        <taxon>Micromonosporaceae</taxon>
    </lineage>
</organism>
<dbReference type="NCBIfam" id="TIGR01167">
    <property type="entry name" value="LPXTG_anchor"/>
    <property type="match status" value="1"/>
</dbReference>
<dbReference type="RefSeq" id="WP_377245126.1">
    <property type="nucleotide sequence ID" value="NZ_JBHLUH010000004.1"/>
</dbReference>
<keyword evidence="2" id="KW-0812">Transmembrane</keyword>
<dbReference type="EMBL" id="JBHLUH010000004">
    <property type="protein sequence ID" value="MFC0526723.1"/>
    <property type="molecule type" value="Genomic_DNA"/>
</dbReference>
<evidence type="ECO:0000256" key="2">
    <source>
        <dbReference type="SAM" id="Phobius"/>
    </source>
</evidence>
<feature type="compositionally biased region" description="Pro residues" evidence="1">
    <location>
        <begin position="376"/>
        <end position="387"/>
    </location>
</feature>